<accession>L9Z706</accession>
<name>L9Z706_9EURY</name>
<proteinExistence type="predicted"/>
<evidence type="ECO:0000313" key="1">
    <source>
        <dbReference type="EMBL" id="ELY80968.1"/>
    </source>
</evidence>
<dbReference type="AlphaFoldDB" id="L9Z706"/>
<gene>
    <name evidence="1" type="ORF">C486_07708</name>
</gene>
<organism evidence="1 2">
    <name type="scientific">Natrinema gari JCM 14663</name>
    <dbReference type="NCBI Taxonomy" id="1230459"/>
    <lineage>
        <taxon>Archaea</taxon>
        <taxon>Methanobacteriati</taxon>
        <taxon>Methanobacteriota</taxon>
        <taxon>Stenosarchaea group</taxon>
        <taxon>Halobacteria</taxon>
        <taxon>Halobacteriales</taxon>
        <taxon>Natrialbaceae</taxon>
        <taxon>Natrinema</taxon>
    </lineage>
</organism>
<keyword evidence="2" id="KW-1185">Reference proteome</keyword>
<protein>
    <submittedName>
        <fullName evidence="1">Uncharacterized protein</fullName>
    </submittedName>
</protein>
<dbReference type="EMBL" id="AOIJ01000044">
    <property type="protein sequence ID" value="ELY80968.1"/>
    <property type="molecule type" value="Genomic_DNA"/>
</dbReference>
<reference evidence="1 2" key="1">
    <citation type="journal article" date="2014" name="PLoS Genet.">
        <title>Phylogenetically driven sequencing of extremely halophilic archaea reveals strategies for static and dynamic osmo-response.</title>
        <authorList>
            <person name="Becker E.A."/>
            <person name="Seitzer P.M."/>
            <person name="Tritt A."/>
            <person name="Larsen D."/>
            <person name="Krusor M."/>
            <person name="Yao A.I."/>
            <person name="Wu D."/>
            <person name="Madern D."/>
            <person name="Eisen J.A."/>
            <person name="Darling A.E."/>
            <person name="Facciotti M.T."/>
        </authorList>
    </citation>
    <scope>NUCLEOTIDE SEQUENCE [LARGE SCALE GENOMIC DNA]</scope>
    <source>
        <strain evidence="1 2">JCM 14663</strain>
    </source>
</reference>
<comment type="caution">
    <text evidence="1">The sequence shown here is derived from an EMBL/GenBank/DDBJ whole genome shotgun (WGS) entry which is preliminary data.</text>
</comment>
<sequence length="35" mass="4010">MHGTGVPLVTPFGSAGRVDRSRLRSFVDWLERRPR</sequence>
<evidence type="ECO:0000313" key="2">
    <source>
        <dbReference type="Proteomes" id="UP000011592"/>
    </source>
</evidence>
<dbReference type="Proteomes" id="UP000011592">
    <property type="component" value="Unassembled WGS sequence"/>
</dbReference>